<feature type="compositionally biased region" description="Basic and acidic residues" evidence="1">
    <location>
        <begin position="1"/>
        <end position="14"/>
    </location>
</feature>
<dbReference type="EMBL" id="JASCZI010060744">
    <property type="protein sequence ID" value="MED6135716.1"/>
    <property type="molecule type" value="Genomic_DNA"/>
</dbReference>
<reference evidence="2 3" key="1">
    <citation type="journal article" date="2023" name="Plants (Basel)">
        <title>Bridging the Gap: Combining Genomics and Transcriptomics Approaches to Understand Stylosanthes scabra, an Orphan Legume from the Brazilian Caatinga.</title>
        <authorList>
            <person name="Ferreira-Neto J.R.C."/>
            <person name="da Silva M.D."/>
            <person name="Binneck E."/>
            <person name="de Melo N.F."/>
            <person name="da Silva R.H."/>
            <person name="de Melo A.L.T.M."/>
            <person name="Pandolfi V."/>
            <person name="Bustamante F.O."/>
            <person name="Brasileiro-Vidal A.C."/>
            <person name="Benko-Iseppon A.M."/>
        </authorList>
    </citation>
    <scope>NUCLEOTIDE SEQUENCE [LARGE SCALE GENOMIC DNA]</scope>
    <source>
        <tissue evidence="2">Leaves</tissue>
    </source>
</reference>
<feature type="region of interest" description="Disordered" evidence="1">
    <location>
        <begin position="1"/>
        <end position="54"/>
    </location>
</feature>
<name>A0ABU6SHR0_9FABA</name>
<organism evidence="2 3">
    <name type="scientific">Stylosanthes scabra</name>
    <dbReference type="NCBI Taxonomy" id="79078"/>
    <lineage>
        <taxon>Eukaryota</taxon>
        <taxon>Viridiplantae</taxon>
        <taxon>Streptophyta</taxon>
        <taxon>Embryophyta</taxon>
        <taxon>Tracheophyta</taxon>
        <taxon>Spermatophyta</taxon>
        <taxon>Magnoliopsida</taxon>
        <taxon>eudicotyledons</taxon>
        <taxon>Gunneridae</taxon>
        <taxon>Pentapetalae</taxon>
        <taxon>rosids</taxon>
        <taxon>fabids</taxon>
        <taxon>Fabales</taxon>
        <taxon>Fabaceae</taxon>
        <taxon>Papilionoideae</taxon>
        <taxon>50 kb inversion clade</taxon>
        <taxon>dalbergioids sensu lato</taxon>
        <taxon>Dalbergieae</taxon>
        <taxon>Pterocarpus clade</taxon>
        <taxon>Stylosanthes</taxon>
    </lineage>
</organism>
<protein>
    <submittedName>
        <fullName evidence="2">Uncharacterized protein</fullName>
    </submittedName>
</protein>
<evidence type="ECO:0000256" key="1">
    <source>
        <dbReference type="SAM" id="MobiDB-lite"/>
    </source>
</evidence>
<feature type="compositionally biased region" description="Polar residues" evidence="1">
    <location>
        <begin position="22"/>
        <end position="45"/>
    </location>
</feature>
<proteinExistence type="predicted"/>
<dbReference type="Proteomes" id="UP001341840">
    <property type="component" value="Unassembled WGS sequence"/>
</dbReference>
<gene>
    <name evidence="2" type="ORF">PIB30_049244</name>
</gene>
<keyword evidence="3" id="KW-1185">Reference proteome</keyword>
<comment type="caution">
    <text evidence="2">The sequence shown here is derived from an EMBL/GenBank/DDBJ whole genome shotgun (WGS) entry which is preliminary data.</text>
</comment>
<evidence type="ECO:0000313" key="2">
    <source>
        <dbReference type="EMBL" id="MED6135716.1"/>
    </source>
</evidence>
<accession>A0ABU6SHR0</accession>
<sequence>MNHDQKQKHEGMDHHYHHPRLSFSSTAQTPSFSPLTHPNATITNKLSPSLPPSPTTSRLPFWLLAYQSTRRSLPTTPIPQSPPLPHTISSPFVTEFPIFISLTGFPI</sequence>
<evidence type="ECO:0000313" key="3">
    <source>
        <dbReference type="Proteomes" id="UP001341840"/>
    </source>
</evidence>